<sequence length="640" mass="71244">MPPMPPIATDPVTSAGSILGIVLSGVQLGTQLQTYMELAQEAEDELHDIVFDINATSAALKQLHTIIDNDRNAEDPTTNIFKDDGVREVEMLALKCDAIYKNIIMLIQRASHSESGSKGGGQSSVPAASAMALDPSTLKPLNFIRKMRWPWLRPRILRCHEQLQLLKVSLLFTLQMTNIAQWQMSNRQAGISEEVKFNQKLAERLRERRKEMLHEMIDTEKEEQRCADDAKRHLILHGDSNPPLPTYDIEPTKARKRSISITMDDSNMDADDSVDMDSLAHDDTESTNLRRSFSSRPGGTVVSDNTNPTSVMASSATVNSSKGPGAAPFMMLSSIPPPTITTPRGEAAAPHPTFASKKKKKSSVEPVTPVPTPIPAPEAPRSRSAVVPQRLPDRFGHWADNVFGRQRKYRNDEQSAALEAYIAENDGRDAPIKIPFGHNRLAYGLDKVLKDWHGDPWTNYLALSPAKRLAIDAIAEAARKSSNHEKACLAFKEYSTKGGTKPFLLVFFALSEAKDPIILHLDGRRYRLPFAACKTVEDVERRIHQVCHSSPAHLSLVPLVAEKRYELSDESRNIILPEFLMESIKPGIELSLSPQPHVPYKVLQLAAAYRESERLEMHEKSAWRGGGMRRGGRCGRRQSI</sequence>
<dbReference type="EMBL" id="JANJQO010001433">
    <property type="protein sequence ID" value="KAJ2970975.1"/>
    <property type="molecule type" value="Genomic_DNA"/>
</dbReference>
<keyword evidence="2" id="KW-1185">Reference proteome</keyword>
<protein>
    <submittedName>
        <fullName evidence="1">Uncharacterized protein</fullName>
    </submittedName>
</protein>
<organism evidence="1 2">
    <name type="scientific">Zarea fungicola</name>
    <dbReference type="NCBI Taxonomy" id="93591"/>
    <lineage>
        <taxon>Eukaryota</taxon>
        <taxon>Fungi</taxon>
        <taxon>Dikarya</taxon>
        <taxon>Ascomycota</taxon>
        <taxon>Pezizomycotina</taxon>
        <taxon>Sordariomycetes</taxon>
        <taxon>Hypocreomycetidae</taxon>
        <taxon>Hypocreales</taxon>
        <taxon>Cordycipitaceae</taxon>
        <taxon>Zarea</taxon>
    </lineage>
</organism>
<dbReference type="Proteomes" id="UP001143910">
    <property type="component" value="Unassembled WGS sequence"/>
</dbReference>
<gene>
    <name evidence="1" type="ORF">NQ176_g7923</name>
</gene>
<reference evidence="1" key="1">
    <citation type="submission" date="2022-08" db="EMBL/GenBank/DDBJ databases">
        <title>Genome Sequence of Lecanicillium fungicola.</title>
        <authorList>
            <person name="Buettner E."/>
        </authorList>
    </citation>
    <scope>NUCLEOTIDE SEQUENCE</scope>
    <source>
        <strain evidence="1">Babe33</strain>
    </source>
</reference>
<accession>A0ACC1MVW3</accession>
<name>A0ACC1MVW3_9HYPO</name>
<comment type="caution">
    <text evidence="1">The sequence shown here is derived from an EMBL/GenBank/DDBJ whole genome shotgun (WGS) entry which is preliminary data.</text>
</comment>
<evidence type="ECO:0000313" key="1">
    <source>
        <dbReference type="EMBL" id="KAJ2970975.1"/>
    </source>
</evidence>
<evidence type="ECO:0000313" key="2">
    <source>
        <dbReference type="Proteomes" id="UP001143910"/>
    </source>
</evidence>
<proteinExistence type="predicted"/>